<feature type="domain" description="HTH gntR-type" evidence="4">
    <location>
        <begin position="10"/>
        <end position="78"/>
    </location>
</feature>
<reference evidence="5 8" key="3">
    <citation type="submission" date="2018-10" db="EMBL/GenBank/DDBJ databases">
        <title>Propionibacterium australiense Genome Sequencing and Assembly.</title>
        <authorList>
            <person name="Bernier A.-M."/>
            <person name="Bernard K."/>
        </authorList>
    </citation>
    <scope>NUCLEOTIDE SEQUENCE [LARGE SCALE GENOMIC DNA]</scope>
    <source>
        <strain evidence="5 8">NML98A078</strain>
    </source>
</reference>
<evidence type="ECO:0000313" key="7">
    <source>
        <dbReference type="Proteomes" id="UP000263928"/>
    </source>
</evidence>
<dbReference type="GO" id="GO:0003700">
    <property type="term" value="F:DNA-binding transcription factor activity"/>
    <property type="evidence" value="ECO:0007669"/>
    <property type="project" value="InterPro"/>
</dbReference>
<dbReference type="InterPro" id="IPR011711">
    <property type="entry name" value="GntR_C"/>
</dbReference>
<dbReference type="EMBL" id="UNQJ01000001">
    <property type="protein sequence ID" value="SYZ32147.1"/>
    <property type="molecule type" value="Genomic_DNA"/>
</dbReference>
<name>A0A383S2H4_9ACTN</name>
<organism evidence="6 7">
    <name type="scientific">Propionibacterium australiense</name>
    <dbReference type="NCBI Taxonomy" id="119981"/>
    <lineage>
        <taxon>Bacteria</taxon>
        <taxon>Bacillati</taxon>
        <taxon>Actinomycetota</taxon>
        <taxon>Actinomycetes</taxon>
        <taxon>Propionibacteriales</taxon>
        <taxon>Propionibacteriaceae</taxon>
        <taxon>Propionibacterium</taxon>
    </lineage>
</organism>
<dbReference type="InterPro" id="IPR036388">
    <property type="entry name" value="WH-like_DNA-bd_sf"/>
</dbReference>
<dbReference type="SUPFAM" id="SSF46785">
    <property type="entry name" value="Winged helix' DNA-binding domain"/>
    <property type="match status" value="1"/>
</dbReference>
<dbReference type="AlphaFoldDB" id="A0A383S2H4"/>
<dbReference type="GO" id="GO:0003677">
    <property type="term" value="F:DNA binding"/>
    <property type="evidence" value="ECO:0007669"/>
    <property type="project" value="UniProtKB-KW"/>
</dbReference>
<gene>
    <name evidence="5" type="ORF">D7U36_02195</name>
    <name evidence="6" type="ORF">PROPAUS_0022</name>
</gene>
<evidence type="ECO:0000313" key="5">
    <source>
        <dbReference type="EMBL" id="RLP12813.1"/>
    </source>
</evidence>
<keyword evidence="7" id="KW-1185">Reference proteome</keyword>
<dbReference type="RefSeq" id="WP_119160538.1">
    <property type="nucleotide sequence ID" value="NZ_LR134442.1"/>
</dbReference>
<evidence type="ECO:0000256" key="1">
    <source>
        <dbReference type="ARBA" id="ARBA00023015"/>
    </source>
</evidence>
<evidence type="ECO:0000256" key="2">
    <source>
        <dbReference type="ARBA" id="ARBA00023125"/>
    </source>
</evidence>
<dbReference type="InterPro" id="IPR000524">
    <property type="entry name" value="Tscrpt_reg_HTH_GntR"/>
</dbReference>
<dbReference type="PRINTS" id="PR00035">
    <property type="entry name" value="HTHGNTR"/>
</dbReference>
<dbReference type="InterPro" id="IPR008920">
    <property type="entry name" value="TF_FadR/GntR_C"/>
</dbReference>
<evidence type="ECO:0000313" key="8">
    <source>
        <dbReference type="Proteomes" id="UP000279336"/>
    </source>
</evidence>
<dbReference type="Proteomes" id="UP000263928">
    <property type="component" value="Unassembled WGS sequence"/>
</dbReference>
<dbReference type="SMART" id="SM00895">
    <property type="entry name" value="FCD"/>
    <property type="match status" value="1"/>
</dbReference>
<proteinExistence type="predicted"/>
<dbReference type="PANTHER" id="PTHR43537:SF5">
    <property type="entry name" value="UXU OPERON TRANSCRIPTIONAL REGULATOR"/>
    <property type="match status" value="1"/>
</dbReference>
<dbReference type="Gene3D" id="1.20.120.530">
    <property type="entry name" value="GntR ligand-binding domain-like"/>
    <property type="match status" value="1"/>
</dbReference>
<dbReference type="Pfam" id="PF07729">
    <property type="entry name" value="FCD"/>
    <property type="match status" value="1"/>
</dbReference>
<dbReference type="PANTHER" id="PTHR43537">
    <property type="entry name" value="TRANSCRIPTIONAL REGULATOR, GNTR FAMILY"/>
    <property type="match status" value="1"/>
</dbReference>
<dbReference type="PROSITE" id="PS50949">
    <property type="entry name" value="HTH_GNTR"/>
    <property type="match status" value="1"/>
</dbReference>
<protein>
    <submittedName>
        <fullName evidence="5">FCD domain-containing protein</fullName>
    </submittedName>
    <submittedName>
        <fullName evidence="6">GntR bacterial regulatory protein HTH signature</fullName>
    </submittedName>
</protein>
<reference evidence="6" key="1">
    <citation type="submission" date="2018-08" db="EMBL/GenBank/DDBJ databases">
        <authorList>
            <person name="Ferrada E.E."/>
            <person name="Latorre B.A."/>
        </authorList>
    </citation>
    <scope>NUCLEOTIDE SEQUENCE [LARGE SCALE GENOMIC DNA]</scope>
    <source>
        <strain evidence="6">Propionibacterium_australiense1</strain>
    </source>
</reference>
<evidence type="ECO:0000313" key="6">
    <source>
        <dbReference type="EMBL" id="SYZ32147.1"/>
    </source>
</evidence>
<reference evidence="7" key="2">
    <citation type="submission" date="2018-08" db="EMBL/GenBank/DDBJ databases">
        <authorList>
            <person name="Hornung B."/>
        </authorList>
    </citation>
    <scope>NUCLEOTIDE SEQUENCE [LARGE SCALE GENOMIC DNA]</scope>
</reference>
<dbReference type="SMART" id="SM00345">
    <property type="entry name" value="HTH_GNTR"/>
    <property type="match status" value="1"/>
</dbReference>
<dbReference type="CDD" id="cd07377">
    <property type="entry name" value="WHTH_GntR"/>
    <property type="match status" value="1"/>
</dbReference>
<dbReference type="Proteomes" id="UP000279336">
    <property type="component" value="Unassembled WGS sequence"/>
</dbReference>
<keyword evidence="2" id="KW-0238">DNA-binding</keyword>
<dbReference type="OrthoDB" id="4164516at2"/>
<accession>A0A383S2H4</accession>
<keyword evidence="1" id="KW-0805">Transcription regulation</keyword>
<dbReference type="Pfam" id="PF00392">
    <property type="entry name" value="GntR"/>
    <property type="match status" value="1"/>
</dbReference>
<evidence type="ECO:0000259" key="4">
    <source>
        <dbReference type="PROSITE" id="PS50949"/>
    </source>
</evidence>
<dbReference type="Gene3D" id="1.10.10.10">
    <property type="entry name" value="Winged helix-like DNA-binding domain superfamily/Winged helix DNA-binding domain"/>
    <property type="match status" value="1"/>
</dbReference>
<keyword evidence="3" id="KW-0804">Transcription</keyword>
<dbReference type="EMBL" id="RCIW01000002">
    <property type="protein sequence ID" value="RLP12813.1"/>
    <property type="molecule type" value="Genomic_DNA"/>
</dbReference>
<evidence type="ECO:0000256" key="3">
    <source>
        <dbReference type="ARBA" id="ARBA00023163"/>
    </source>
</evidence>
<dbReference type="InterPro" id="IPR036390">
    <property type="entry name" value="WH_DNA-bd_sf"/>
</dbReference>
<sequence>MTALHRSDPRGLGHALADQLKHRIAGGELGAGERLPSEAELCRDFAVSRTVVREAVAQLRAEGLVETFQGRGTFVTAPGGDPEPATAHLAGSPRHVMELRLAVECEAAALAATRGTEVDREVMRRAMADLREALARREPAIAEDFAVHAAIALASGNPLINDVLRELGPHAILRHRAGLTGPTVLEPGHADLLVHEHQQICDAIVRGDPDASRAAMRAHLARSLAALDAETLPSGDGG</sequence>
<dbReference type="SUPFAM" id="SSF48008">
    <property type="entry name" value="GntR ligand-binding domain-like"/>
    <property type="match status" value="1"/>
</dbReference>